<protein>
    <recommendedName>
        <fullName evidence="8">Rhodopsin domain-containing protein</fullName>
    </recommendedName>
</protein>
<organism evidence="9 10">
    <name type="scientific">Mollisia scopiformis</name>
    <name type="common">Conifer needle endophyte fungus</name>
    <name type="synonym">Phialocephala scopiformis</name>
    <dbReference type="NCBI Taxonomy" id="149040"/>
    <lineage>
        <taxon>Eukaryota</taxon>
        <taxon>Fungi</taxon>
        <taxon>Dikarya</taxon>
        <taxon>Ascomycota</taxon>
        <taxon>Pezizomycotina</taxon>
        <taxon>Leotiomycetes</taxon>
        <taxon>Helotiales</taxon>
        <taxon>Mollisiaceae</taxon>
        <taxon>Mollisia</taxon>
    </lineage>
</organism>
<comment type="similarity">
    <text evidence="5">Belongs to the SAT4 family.</text>
</comment>
<evidence type="ECO:0000256" key="1">
    <source>
        <dbReference type="ARBA" id="ARBA00004141"/>
    </source>
</evidence>
<evidence type="ECO:0000259" key="8">
    <source>
        <dbReference type="Pfam" id="PF20684"/>
    </source>
</evidence>
<accession>A0A132B5W8</accession>
<feature type="transmembrane region" description="Helical" evidence="7">
    <location>
        <begin position="51"/>
        <end position="76"/>
    </location>
</feature>
<dbReference type="GeneID" id="28820975"/>
<feature type="compositionally biased region" description="Low complexity" evidence="6">
    <location>
        <begin position="340"/>
        <end position="349"/>
    </location>
</feature>
<dbReference type="Proteomes" id="UP000070700">
    <property type="component" value="Unassembled WGS sequence"/>
</dbReference>
<keyword evidence="10" id="KW-1185">Reference proteome</keyword>
<feature type="transmembrane region" description="Helical" evidence="7">
    <location>
        <begin position="18"/>
        <end position="39"/>
    </location>
</feature>
<dbReference type="InParanoid" id="A0A132B5W8"/>
<proteinExistence type="inferred from homology"/>
<dbReference type="Pfam" id="PF20684">
    <property type="entry name" value="Fung_rhodopsin"/>
    <property type="match status" value="1"/>
</dbReference>
<keyword evidence="3 7" id="KW-1133">Transmembrane helix</keyword>
<dbReference type="PANTHER" id="PTHR33048">
    <property type="entry name" value="PTH11-LIKE INTEGRAL MEMBRANE PROTEIN (AFU_ORTHOLOGUE AFUA_5G11245)"/>
    <property type="match status" value="1"/>
</dbReference>
<dbReference type="InterPro" id="IPR052337">
    <property type="entry name" value="SAT4-like"/>
</dbReference>
<feature type="region of interest" description="Disordered" evidence="6">
    <location>
        <begin position="334"/>
        <end position="355"/>
    </location>
</feature>
<feature type="domain" description="Rhodopsin" evidence="8">
    <location>
        <begin position="35"/>
        <end position="277"/>
    </location>
</feature>
<keyword evidence="4 7" id="KW-0472">Membrane</keyword>
<feature type="transmembrane region" description="Helical" evidence="7">
    <location>
        <begin position="133"/>
        <end position="155"/>
    </location>
</feature>
<dbReference type="PANTHER" id="PTHR33048:SF129">
    <property type="entry name" value="INTEGRAL MEMBRANE PROTEIN-RELATED"/>
    <property type="match status" value="1"/>
</dbReference>
<evidence type="ECO:0000256" key="7">
    <source>
        <dbReference type="SAM" id="Phobius"/>
    </source>
</evidence>
<evidence type="ECO:0000256" key="3">
    <source>
        <dbReference type="ARBA" id="ARBA00022989"/>
    </source>
</evidence>
<dbReference type="RefSeq" id="XP_018062155.1">
    <property type="nucleotide sequence ID" value="XM_018211249.1"/>
</dbReference>
<dbReference type="InterPro" id="IPR049326">
    <property type="entry name" value="Rhodopsin_dom_fungi"/>
</dbReference>
<evidence type="ECO:0000313" key="10">
    <source>
        <dbReference type="Proteomes" id="UP000070700"/>
    </source>
</evidence>
<reference evidence="9 10" key="1">
    <citation type="submission" date="2015-10" db="EMBL/GenBank/DDBJ databases">
        <title>Full genome of DAOMC 229536 Phialocephala scopiformis, a fungal endophyte of spruce producing the potent anti-insectan compound rugulosin.</title>
        <authorList>
            <consortium name="DOE Joint Genome Institute"/>
            <person name="Walker A.K."/>
            <person name="Frasz S.L."/>
            <person name="Seifert K.A."/>
            <person name="Miller J.D."/>
            <person name="Mondo S.J."/>
            <person name="Labutti K."/>
            <person name="Lipzen A."/>
            <person name="Dockter R."/>
            <person name="Kennedy M."/>
            <person name="Grigoriev I.V."/>
            <person name="Spatafora J.W."/>
        </authorList>
    </citation>
    <scope>NUCLEOTIDE SEQUENCE [LARGE SCALE GENOMIC DNA]</scope>
    <source>
        <strain evidence="9 10">CBS 120377</strain>
    </source>
</reference>
<gene>
    <name evidence="9" type="ORF">LY89DRAFT_630856</name>
</gene>
<feature type="transmembrane region" description="Helical" evidence="7">
    <location>
        <begin position="96"/>
        <end position="121"/>
    </location>
</feature>
<feature type="transmembrane region" description="Helical" evidence="7">
    <location>
        <begin position="215"/>
        <end position="233"/>
    </location>
</feature>
<dbReference type="KEGG" id="psco:LY89DRAFT_630856"/>
<evidence type="ECO:0000256" key="5">
    <source>
        <dbReference type="ARBA" id="ARBA00038359"/>
    </source>
</evidence>
<dbReference type="OrthoDB" id="5278984at2759"/>
<feature type="transmembrane region" description="Helical" evidence="7">
    <location>
        <begin position="183"/>
        <end position="203"/>
    </location>
</feature>
<dbReference type="GO" id="GO:0016020">
    <property type="term" value="C:membrane"/>
    <property type="evidence" value="ECO:0007669"/>
    <property type="project" value="UniProtKB-SubCell"/>
</dbReference>
<evidence type="ECO:0000256" key="6">
    <source>
        <dbReference type="SAM" id="MobiDB-lite"/>
    </source>
</evidence>
<dbReference type="AlphaFoldDB" id="A0A132B5W8"/>
<evidence type="ECO:0000256" key="4">
    <source>
        <dbReference type="ARBA" id="ARBA00023136"/>
    </source>
</evidence>
<keyword evidence="2 7" id="KW-0812">Transmembrane</keyword>
<name>A0A132B5W8_MOLSC</name>
<dbReference type="EMBL" id="KQ947438">
    <property type="protein sequence ID" value="KUJ07800.1"/>
    <property type="molecule type" value="Genomic_DNA"/>
</dbReference>
<evidence type="ECO:0000313" key="9">
    <source>
        <dbReference type="EMBL" id="KUJ07800.1"/>
    </source>
</evidence>
<evidence type="ECO:0000256" key="2">
    <source>
        <dbReference type="ARBA" id="ARBA00022692"/>
    </source>
</evidence>
<sequence>MVNSSGSLPPDTNFAPGFVIPCGILAVIGVCLCVARIVTRLRPAPHLHLDDYLISIATFISVFEYVATCIGAANGWGHLSSYVPQHNQTIAFRCLFVAQLFWIFGTALVRISVAVSLLRLGRCTGGAERIWKWSLWSLIGVQILTSIGWLILLFFNCRPLRGMWEPVPELTCWPHKYTVNYGWVANPIIITIDFILAIMPVQLIRTLQRTLREKILISCLMATGLIATGIAAYKMTLSQQANMGDLLSSTVKLSLWCKLEEQVGIIAACLPCLKAQMEKVLHQIGILKKRFPDFALSLKQISISLSPSEVRRIFSADRTRANVDIGSVNSATSRDWASGTTTTTTTTDTSKSTIMSFETREVGRRDWDV</sequence>
<comment type="subcellular location">
    <subcellularLocation>
        <location evidence="1">Membrane</location>
        <topology evidence="1">Multi-pass membrane protein</topology>
    </subcellularLocation>
</comment>